<dbReference type="InterPro" id="IPR012337">
    <property type="entry name" value="RNaseH-like_sf"/>
</dbReference>
<feature type="region of interest" description="Disordered" evidence="3">
    <location>
        <begin position="38"/>
        <end position="63"/>
    </location>
</feature>
<dbReference type="CDD" id="cd06141">
    <property type="entry name" value="WRN_exo"/>
    <property type="match status" value="1"/>
</dbReference>
<evidence type="ECO:0000256" key="3">
    <source>
        <dbReference type="SAM" id="MobiDB-lite"/>
    </source>
</evidence>
<sequence length="798" mass="86177">MLRRSCRTSLPIKRTCPVSPRQDSASRREHIDAIHPTATAPAASADQTAPTATSTSDQGSLLPEWKPGQAIVFASTTSPCVSPSGSVVRCNSELRSPRMTPTRRTADEPISGHLLIGSASPHRPMTSSSPPSSFCRPLAHKWKSSLAASSSSSFIERGDETAGTTKAQHSPNSVYAIAPASEAGPSSARAPSSSASCTCLGSSAVLSQAEMNQLVEGIDFSDGENESGTSFETEISNLVQLGKRRQEASKGQTIGKGKDTDREGDVASRPRTLLGALTTSNRINFDPSTYKRVSPRAYTTAAHLSLDLDEGESSRARSPTPDAAASSETFEDIMNFIDLTSDVSVEVESRVAFDDFIEIVEPKRAGEPAPITTSVTSSATSTSTKATRHQRWFAKPDSIKQKEIFAPNAPPIVEAPAKLGPRAQKAAQQLRKIEADRSLREKYKTVFDFTRAGGKTKPTLIYTNSADEVAKVLSAMDDGPYGFDLEWEPSTRRGVENPTALAQVCDGRTILLVHTARMSTFPKALKDFIEDATKVKLGVQIAGDARKLARDFGHTPRGLLELNNIGKMVDPPRYAGRILIGLQEMTGTYLDMYLPKEGAVRCGKWSGTIGAEQQHYAANDVWASLLVFRFLESLAGPTHDIMSQISHDMKTASSFRALLRSVAGADKTVAAIPKPPTTVKSPGPSGTLTPRQQQAYDLYKALTLQETTNEMSKTNMIKSSSVLWNLLVVFDASTLADKSDGPDSGSRAVSMHADTKRKLWKDVSDLWEFSNERFKAANQAIVEKLAAELDLPVPWSKA</sequence>
<keyword evidence="6" id="KW-1185">Reference proteome</keyword>
<dbReference type="InterPro" id="IPR002562">
    <property type="entry name" value="3'-5'_exonuclease_dom"/>
</dbReference>
<dbReference type="GO" id="GO:0005737">
    <property type="term" value="C:cytoplasm"/>
    <property type="evidence" value="ECO:0007669"/>
    <property type="project" value="TreeGrafter"/>
</dbReference>
<proteinExistence type="predicted"/>
<organism evidence="5 6">
    <name type="scientific">Microbotryum intermedium</name>
    <dbReference type="NCBI Taxonomy" id="269621"/>
    <lineage>
        <taxon>Eukaryota</taxon>
        <taxon>Fungi</taxon>
        <taxon>Dikarya</taxon>
        <taxon>Basidiomycota</taxon>
        <taxon>Pucciniomycotina</taxon>
        <taxon>Microbotryomycetes</taxon>
        <taxon>Microbotryales</taxon>
        <taxon>Microbotryaceae</taxon>
        <taxon>Microbotryum</taxon>
    </lineage>
</organism>
<dbReference type="PANTHER" id="PTHR13620:SF104">
    <property type="entry name" value="EXONUCLEASE 3'-5' DOMAIN-CONTAINING PROTEIN 2"/>
    <property type="match status" value="1"/>
</dbReference>
<feature type="region of interest" description="Disordered" evidence="3">
    <location>
        <begin position="243"/>
        <end position="266"/>
    </location>
</feature>
<evidence type="ECO:0000313" key="5">
    <source>
        <dbReference type="EMBL" id="SCV71999.1"/>
    </source>
</evidence>
<dbReference type="GO" id="GO:0005634">
    <property type="term" value="C:nucleus"/>
    <property type="evidence" value="ECO:0007669"/>
    <property type="project" value="TreeGrafter"/>
</dbReference>
<feature type="compositionally biased region" description="Low complexity" evidence="3">
    <location>
        <begin position="372"/>
        <end position="385"/>
    </location>
</feature>
<dbReference type="InterPro" id="IPR036397">
    <property type="entry name" value="RNaseH_sf"/>
</dbReference>
<keyword evidence="2" id="KW-0378">Hydrolase</keyword>
<feature type="region of interest" description="Disordered" evidence="3">
    <location>
        <begin position="367"/>
        <end position="390"/>
    </location>
</feature>
<dbReference type="GO" id="GO:0006139">
    <property type="term" value="P:nucleobase-containing compound metabolic process"/>
    <property type="evidence" value="ECO:0007669"/>
    <property type="project" value="InterPro"/>
</dbReference>
<dbReference type="EMBL" id="FMSP01000008">
    <property type="protein sequence ID" value="SCV71999.1"/>
    <property type="molecule type" value="Genomic_DNA"/>
</dbReference>
<dbReference type="SUPFAM" id="SSF53098">
    <property type="entry name" value="Ribonuclease H-like"/>
    <property type="match status" value="1"/>
</dbReference>
<accession>A0A238FGS5</accession>
<dbReference type="SMART" id="SM00474">
    <property type="entry name" value="35EXOc"/>
    <property type="match status" value="1"/>
</dbReference>
<evidence type="ECO:0000256" key="1">
    <source>
        <dbReference type="ARBA" id="ARBA00022722"/>
    </source>
</evidence>
<evidence type="ECO:0000259" key="4">
    <source>
        <dbReference type="SMART" id="SM00474"/>
    </source>
</evidence>
<dbReference type="PANTHER" id="PTHR13620">
    <property type="entry name" value="3-5 EXONUCLEASE"/>
    <property type="match status" value="1"/>
</dbReference>
<dbReference type="Pfam" id="PF01612">
    <property type="entry name" value="DNA_pol_A_exo1"/>
    <property type="match status" value="1"/>
</dbReference>
<evidence type="ECO:0000256" key="2">
    <source>
        <dbReference type="ARBA" id="ARBA00022801"/>
    </source>
</evidence>
<feature type="compositionally biased region" description="Low complexity" evidence="3">
    <location>
        <begin position="38"/>
        <end position="58"/>
    </location>
</feature>
<dbReference type="Gene3D" id="3.30.420.10">
    <property type="entry name" value="Ribonuclease H-like superfamily/Ribonuclease H"/>
    <property type="match status" value="1"/>
</dbReference>
<feature type="region of interest" description="Disordered" evidence="3">
    <location>
        <begin position="305"/>
        <end position="326"/>
    </location>
</feature>
<dbReference type="STRING" id="269621.A0A238FGS5"/>
<keyword evidence="1" id="KW-0540">Nuclease</keyword>
<gene>
    <name evidence="5" type="ORF">BQ2448_4693</name>
</gene>
<reference evidence="6" key="1">
    <citation type="submission" date="2016-09" db="EMBL/GenBank/DDBJ databases">
        <authorList>
            <person name="Jeantristanb JTB J.-T."/>
            <person name="Ricardo R."/>
        </authorList>
    </citation>
    <scope>NUCLEOTIDE SEQUENCE [LARGE SCALE GENOMIC DNA]</scope>
</reference>
<dbReference type="Proteomes" id="UP000198372">
    <property type="component" value="Unassembled WGS sequence"/>
</dbReference>
<feature type="domain" description="3'-5' exonuclease" evidence="4">
    <location>
        <begin position="460"/>
        <end position="636"/>
    </location>
</feature>
<name>A0A238FGS5_9BASI</name>
<protein>
    <submittedName>
        <fullName evidence="5">BQ2448_4693 protein</fullName>
    </submittedName>
</protein>
<dbReference type="AlphaFoldDB" id="A0A238FGS5"/>
<dbReference type="GO" id="GO:0003676">
    <property type="term" value="F:nucleic acid binding"/>
    <property type="evidence" value="ECO:0007669"/>
    <property type="project" value="InterPro"/>
</dbReference>
<dbReference type="InterPro" id="IPR051132">
    <property type="entry name" value="3-5_Exonuclease_domain"/>
</dbReference>
<dbReference type="GO" id="GO:0008408">
    <property type="term" value="F:3'-5' exonuclease activity"/>
    <property type="evidence" value="ECO:0007669"/>
    <property type="project" value="InterPro"/>
</dbReference>
<evidence type="ECO:0000313" key="6">
    <source>
        <dbReference type="Proteomes" id="UP000198372"/>
    </source>
</evidence>
<feature type="compositionally biased region" description="Basic and acidic residues" evidence="3">
    <location>
        <begin position="256"/>
        <end position="266"/>
    </location>
</feature>
<dbReference type="OrthoDB" id="1920326at2759"/>